<feature type="domain" description="CD-NTase-associated protein 12/Pycsar effector protein TIR" evidence="1">
    <location>
        <begin position="165"/>
        <end position="278"/>
    </location>
</feature>
<sequence length="301" mass="32828">MKLNVVFADVKFEASTIENVFELLRRHQEPQVLEDRQRAEAEATATNASPGSVIDAEPSYSVKLLEYTDLGVSSGRESWSYDTIEQWTAAYNKDCTYANLSAYGHGGDFSLAVSYSLKNRATTVTVGAPNDTAIHAAMNIFNAAENSAKLPALPMAPTVNLPPVKVFIGHGGSRDWNEIADHLRGLHEYDIEAYETGSRSGHSIRDVLQSMLDVSTFAVLVLSSEDATAAGGMRARQNVVHEVGLFQGKLGFNRAIAVIENGAEVFSNLDGIQQIRYDSGQVRSTLGDILAALRREFGDRR</sequence>
<dbReference type="EMBL" id="QHLZ01000017">
    <property type="protein sequence ID" value="PXA64028.1"/>
    <property type="molecule type" value="Genomic_DNA"/>
</dbReference>
<evidence type="ECO:0000313" key="2">
    <source>
        <dbReference type="EMBL" id="PXA64028.1"/>
    </source>
</evidence>
<dbReference type="Proteomes" id="UP000246303">
    <property type="component" value="Unassembled WGS sequence"/>
</dbReference>
<dbReference type="Pfam" id="PF10137">
    <property type="entry name" value="CAP12-PCTIR_TIR"/>
    <property type="match status" value="1"/>
</dbReference>
<evidence type="ECO:0000313" key="3">
    <source>
        <dbReference type="Proteomes" id="UP000246303"/>
    </source>
</evidence>
<proteinExistence type="predicted"/>
<dbReference type="AlphaFoldDB" id="A0A2V3DTZ3"/>
<evidence type="ECO:0000259" key="1">
    <source>
        <dbReference type="Pfam" id="PF10137"/>
    </source>
</evidence>
<dbReference type="InterPro" id="IPR019302">
    <property type="entry name" value="CAP12/PCTIR_TIR_dom"/>
</dbReference>
<dbReference type="OrthoDB" id="4339143at2"/>
<organism evidence="2 3">
    <name type="scientific">Arthrobacter psychrochitiniphilus</name>
    <dbReference type="NCBI Taxonomy" id="291045"/>
    <lineage>
        <taxon>Bacteria</taxon>
        <taxon>Bacillati</taxon>
        <taxon>Actinomycetota</taxon>
        <taxon>Actinomycetes</taxon>
        <taxon>Micrococcales</taxon>
        <taxon>Micrococcaceae</taxon>
        <taxon>Arthrobacter</taxon>
    </lineage>
</organism>
<dbReference type="GO" id="GO:0050135">
    <property type="term" value="F:NADP+ nucleosidase activity"/>
    <property type="evidence" value="ECO:0007669"/>
    <property type="project" value="InterPro"/>
</dbReference>
<keyword evidence="3" id="KW-1185">Reference proteome</keyword>
<dbReference type="RefSeq" id="WP_110107826.1">
    <property type="nucleotide sequence ID" value="NZ_JACBZZ010000001.1"/>
</dbReference>
<name>A0A2V3DTZ3_9MICC</name>
<gene>
    <name evidence="2" type="ORF">CVS29_17405</name>
</gene>
<comment type="caution">
    <text evidence="2">The sequence shown here is derived from an EMBL/GenBank/DDBJ whole genome shotgun (WGS) entry which is preliminary data.</text>
</comment>
<reference evidence="2 3" key="1">
    <citation type="submission" date="2018-05" db="EMBL/GenBank/DDBJ databases">
        <title>Genetic diversity of glacier-inhabiting Cryobacterium bacteria in China and description of Cryobacterium mengkeensis sp. nov. and Arthrobacter glacialis sp. nov.</title>
        <authorList>
            <person name="Liu Q."/>
            <person name="Xin Y.-H."/>
        </authorList>
    </citation>
    <scope>NUCLEOTIDE SEQUENCE [LARGE SCALE GENOMIC DNA]</scope>
    <source>
        <strain evidence="2 3">GP3</strain>
    </source>
</reference>
<accession>A0A2V3DTZ3</accession>
<protein>
    <recommendedName>
        <fullName evidence="1">CD-NTase-associated protein 12/Pycsar effector protein TIR domain-containing protein</fullName>
    </recommendedName>
</protein>